<sequence length="376" mass="36856">MVSLLAAAVLWGTVGPAQLLADTDVAPVSLGACRMLLGGLVLGLFTVRAPGLQSLWRPGVRGWMVVSVLVTAGFQACFLESVDRTGAALATAVTFGTVPIVSGVWARLLDGERGGAAWWVGTVCAVGGVALLLMPGEGARAEVPGVLFGIVAGCSFGTYIATTKQLARRGADTAAAAPVSVLCAGAVVSPWLLAAPGGLGEPRALVLVGWLALGTTALGYLLFTRGVARVTAATAGTLSLAEPLVAAVLGFVLLGERLGVAASCGAALLLGGLVVVSLPARERAGTDGPAAARDGAGGTDGTDRTDRTGGVDGTVGIDGVDGPVGIDGSGGVDGVRGAGVGGGGVVSGPGSAPGRAVPARRRTPGPPRPPTPSPRE</sequence>
<feature type="transmembrane region" description="Helical" evidence="7">
    <location>
        <begin position="63"/>
        <end position="82"/>
    </location>
</feature>
<gene>
    <name evidence="9" type="ORF">SCA03_56860</name>
</gene>
<protein>
    <recommendedName>
        <fullName evidence="8">EamA domain-containing protein</fullName>
    </recommendedName>
</protein>
<feature type="compositionally biased region" description="Gly residues" evidence="6">
    <location>
        <begin position="325"/>
        <end position="347"/>
    </location>
</feature>
<evidence type="ECO:0000259" key="8">
    <source>
        <dbReference type="Pfam" id="PF00892"/>
    </source>
</evidence>
<feature type="compositionally biased region" description="Low complexity" evidence="6">
    <location>
        <begin position="314"/>
        <end position="324"/>
    </location>
</feature>
<feature type="transmembrane region" description="Helical" evidence="7">
    <location>
        <begin position="204"/>
        <end position="223"/>
    </location>
</feature>
<evidence type="ECO:0000256" key="7">
    <source>
        <dbReference type="SAM" id="Phobius"/>
    </source>
</evidence>
<evidence type="ECO:0000256" key="5">
    <source>
        <dbReference type="ARBA" id="ARBA00023136"/>
    </source>
</evidence>
<feature type="compositionally biased region" description="Pro residues" evidence="6">
    <location>
        <begin position="364"/>
        <end position="376"/>
    </location>
</feature>
<feature type="transmembrane region" description="Helical" evidence="7">
    <location>
        <begin position="230"/>
        <end position="254"/>
    </location>
</feature>
<reference evidence="9 10" key="1">
    <citation type="submission" date="2019-06" db="EMBL/GenBank/DDBJ databases">
        <title>Whole genome shotgun sequence of Streptomyces cacaoi subsp. cacaoi NBRC 12748.</title>
        <authorList>
            <person name="Hosoyama A."/>
            <person name="Uohara A."/>
            <person name="Ohji S."/>
            <person name="Ichikawa N."/>
        </authorList>
    </citation>
    <scope>NUCLEOTIDE SEQUENCE [LARGE SCALE GENOMIC DNA]</scope>
    <source>
        <strain evidence="9 10">NBRC 12748</strain>
    </source>
</reference>
<evidence type="ECO:0000256" key="4">
    <source>
        <dbReference type="ARBA" id="ARBA00022989"/>
    </source>
</evidence>
<feature type="compositionally biased region" description="Low complexity" evidence="6">
    <location>
        <begin position="348"/>
        <end position="357"/>
    </location>
</feature>
<dbReference type="InterPro" id="IPR037185">
    <property type="entry name" value="EmrE-like"/>
</dbReference>
<dbReference type="SUPFAM" id="SSF103481">
    <property type="entry name" value="Multidrug resistance efflux transporter EmrE"/>
    <property type="match status" value="2"/>
</dbReference>
<dbReference type="EMBL" id="BJMM01000043">
    <property type="protein sequence ID" value="GEB53135.1"/>
    <property type="molecule type" value="Genomic_DNA"/>
</dbReference>
<feature type="transmembrane region" description="Helical" evidence="7">
    <location>
        <begin position="174"/>
        <end position="192"/>
    </location>
</feature>
<accession>A0A4Y3R637</accession>
<proteinExistence type="inferred from homology"/>
<evidence type="ECO:0000256" key="6">
    <source>
        <dbReference type="SAM" id="MobiDB-lite"/>
    </source>
</evidence>
<keyword evidence="3 7" id="KW-0812">Transmembrane</keyword>
<dbReference type="AlphaFoldDB" id="A0A4Y3R637"/>
<evidence type="ECO:0000256" key="3">
    <source>
        <dbReference type="ARBA" id="ARBA00022692"/>
    </source>
</evidence>
<name>A0A4Y3R637_STRCI</name>
<dbReference type="InterPro" id="IPR000620">
    <property type="entry name" value="EamA_dom"/>
</dbReference>
<evidence type="ECO:0000313" key="9">
    <source>
        <dbReference type="EMBL" id="GEB53135.1"/>
    </source>
</evidence>
<dbReference type="GO" id="GO:0016020">
    <property type="term" value="C:membrane"/>
    <property type="evidence" value="ECO:0007669"/>
    <property type="project" value="UniProtKB-SubCell"/>
</dbReference>
<evidence type="ECO:0000313" key="10">
    <source>
        <dbReference type="Proteomes" id="UP000319210"/>
    </source>
</evidence>
<feature type="transmembrane region" description="Helical" evidence="7">
    <location>
        <begin position="31"/>
        <end position="51"/>
    </location>
</feature>
<keyword evidence="5 7" id="KW-0472">Membrane</keyword>
<organism evidence="9 10">
    <name type="scientific">Streptomyces cacaoi</name>
    <dbReference type="NCBI Taxonomy" id="1898"/>
    <lineage>
        <taxon>Bacteria</taxon>
        <taxon>Bacillati</taxon>
        <taxon>Actinomycetota</taxon>
        <taxon>Actinomycetes</taxon>
        <taxon>Kitasatosporales</taxon>
        <taxon>Streptomycetaceae</taxon>
        <taxon>Streptomyces</taxon>
    </lineage>
</organism>
<feature type="domain" description="EamA" evidence="8">
    <location>
        <begin position="3"/>
        <end position="133"/>
    </location>
</feature>
<comment type="subcellular location">
    <subcellularLocation>
        <location evidence="1">Membrane</location>
        <topology evidence="1">Multi-pass membrane protein</topology>
    </subcellularLocation>
</comment>
<evidence type="ECO:0000256" key="1">
    <source>
        <dbReference type="ARBA" id="ARBA00004141"/>
    </source>
</evidence>
<dbReference type="PANTHER" id="PTHR32322:SF2">
    <property type="entry name" value="EAMA DOMAIN-CONTAINING PROTEIN"/>
    <property type="match status" value="1"/>
</dbReference>
<dbReference type="InterPro" id="IPR050638">
    <property type="entry name" value="AA-Vitamin_Transporters"/>
</dbReference>
<feature type="transmembrane region" description="Helical" evidence="7">
    <location>
        <begin position="88"/>
        <end position="109"/>
    </location>
</feature>
<keyword evidence="10" id="KW-1185">Reference proteome</keyword>
<evidence type="ECO:0000256" key="2">
    <source>
        <dbReference type="ARBA" id="ARBA00007362"/>
    </source>
</evidence>
<comment type="caution">
    <text evidence="9">The sequence shown here is derived from an EMBL/GenBank/DDBJ whole genome shotgun (WGS) entry which is preliminary data.</text>
</comment>
<dbReference type="Proteomes" id="UP000319210">
    <property type="component" value="Unassembled WGS sequence"/>
</dbReference>
<feature type="transmembrane region" description="Helical" evidence="7">
    <location>
        <begin position="116"/>
        <end position="134"/>
    </location>
</feature>
<feature type="domain" description="EamA" evidence="8">
    <location>
        <begin position="144"/>
        <end position="277"/>
    </location>
</feature>
<dbReference type="Pfam" id="PF00892">
    <property type="entry name" value="EamA"/>
    <property type="match status" value="2"/>
</dbReference>
<feature type="region of interest" description="Disordered" evidence="6">
    <location>
        <begin position="284"/>
        <end position="376"/>
    </location>
</feature>
<feature type="transmembrane region" description="Helical" evidence="7">
    <location>
        <begin position="260"/>
        <end position="278"/>
    </location>
</feature>
<dbReference type="PANTHER" id="PTHR32322">
    <property type="entry name" value="INNER MEMBRANE TRANSPORTER"/>
    <property type="match status" value="1"/>
</dbReference>
<feature type="transmembrane region" description="Helical" evidence="7">
    <location>
        <begin position="146"/>
        <end position="162"/>
    </location>
</feature>
<keyword evidence="4 7" id="KW-1133">Transmembrane helix</keyword>
<comment type="similarity">
    <text evidence="2">Belongs to the EamA transporter family.</text>
</comment>